<dbReference type="Proteomes" id="UP000546007">
    <property type="component" value="Unassembled WGS sequence"/>
</dbReference>
<dbReference type="PIRSF" id="PIRSF006356">
    <property type="entry name" value="Arg_deiminase"/>
    <property type="match status" value="1"/>
</dbReference>
<evidence type="ECO:0000256" key="5">
    <source>
        <dbReference type="ARBA" id="ARBA00049429"/>
    </source>
</evidence>
<comment type="catalytic activity">
    <reaction evidence="5">
        <text>L-arginine + H2O = L-citrulline + NH4(+)</text>
        <dbReference type="Rhea" id="RHEA:19597"/>
        <dbReference type="ChEBI" id="CHEBI:15377"/>
        <dbReference type="ChEBI" id="CHEBI:28938"/>
        <dbReference type="ChEBI" id="CHEBI:32682"/>
        <dbReference type="ChEBI" id="CHEBI:57743"/>
        <dbReference type="EC" id="3.5.3.6"/>
    </reaction>
</comment>
<comment type="similarity">
    <text evidence="2">Belongs to the arginine deiminase family.</text>
</comment>
<keyword evidence="8" id="KW-1185">Reference proteome</keyword>
<dbReference type="Gene3D" id="1.10.3930.10">
    <property type="entry name" value="Arginine deiminase"/>
    <property type="match status" value="1"/>
</dbReference>
<feature type="active site" description="Amidino-cysteine intermediate" evidence="6">
    <location>
        <position position="417"/>
    </location>
</feature>
<dbReference type="Pfam" id="PF02274">
    <property type="entry name" value="ADI"/>
    <property type="match status" value="1"/>
</dbReference>
<evidence type="ECO:0000256" key="4">
    <source>
        <dbReference type="ARBA" id="ARBA00022801"/>
    </source>
</evidence>
<comment type="caution">
    <text evidence="7">The sequence shown here is derived from an EMBL/GenBank/DDBJ whole genome shotgun (WGS) entry which is preliminary data.</text>
</comment>
<comment type="pathway">
    <text evidence="1">Amino-acid degradation; L-arginine degradation via ADI pathway; carbamoyl phosphate from L-arginine: step 1/2.</text>
</comment>
<dbReference type="GO" id="GO:0016990">
    <property type="term" value="F:arginine deiminase activity"/>
    <property type="evidence" value="ECO:0007669"/>
    <property type="project" value="UniProtKB-EC"/>
</dbReference>
<dbReference type="PRINTS" id="PR01466">
    <property type="entry name" value="ARGDEIMINASE"/>
</dbReference>
<dbReference type="AlphaFoldDB" id="A0A7W6MZV3"/>
<accession>A0A7W6MZV3</accession>
<dbReference type="GO" id="GO:0019546">
    <property type="term" value="P:L-arginine deiminase pathway"/>
    <property type="evidence" value="ECO:0007669"/>
    <property type="project" value="TreeGrafter"/>
</dbReference>
<dbReference type="RefSeq" id="WP_124317486.1">
    <property type="nucleotide sequence ID" value="NZ_AP028155.1"/>
</dbReference>
<evidence type="ECO:0000313" key="7">
    <source>
        <dbReference type="EMBL" id="MBB4027247.1"/>
    </source>
</evidence>
<dbReference type="InterPro" id="IPR003876">
    <property type="entry name" value="Arg_deiminase"/>
</dbReference>
<gene>
    <name evidence="7" type="ORF">GGR14_003057</name>
</gene>
<dbReference type="PANTHER" id="PTHR47271:SF2">
    <property type="entry name" value="ARGININE DEIMINASE"/>
    <property type="match status" value="1"/>
</dbReference>
<evidence type="ECO:0000256" key="1">
    <source>
        <dbReference type="ARBA" id="ARBA00005213"/>
    </source>
</evidence>
<dbReference type="GeneID" id="93099940"/>
<dbReference type="OrthoDB" id="9807502at2"/>
<proteinExistence type="inferred from homology"/>
<name>A0A7W6MZV3_9BACT</name>
<organism evidence="7 8">
    <name type="scientific">Butyricimonas faecihominis</name>
    <dbReference type="NCBI Taxonomy" id="1472416"/>
    <lineage>
        <taxon>Bacteria</taxon>
        <taxon>Pseudomonadati</taxon>
        <taxon>Bacteroidota</taxon>
        <taxon>Bacteroidia</taxon>
        <taxon>Bacteroidales</taxon>
        <taxon>Odoribacteraceae</taxon>
        <taxon>Butyricimonas</taxon>
    </lineage>
</organism>
<sequence>MSKIVEVNVQSEIGKLNGVILHTPGEEVENMTPENAERALYSDILNLSIARKEYKQLSEVLGKITKTYQVKDLLTNILKDDAIKLEVLNRIEKIEPFIAETTPKGSIKDQLLDENAEDLARLLIEGVEMKRDTLTKFLNKDWYDLRPLHNFFFTRDASMSMYNEVLIGRMANAVRDREAIIMQSIFDFTPGFNTKTLSLNTESDPLRKLTIEGGDVQIARDDILVIGNGMRTSTRAIDALMYNFINRNEDKVQHILVQELPHSPESFIHLDMVFTFLDKDKCMVYEPLIMSPGNYQTVHIKIQHGKLISIRREKTLLHALKKLGMDLEPVYCGGEDETWNMEREQWHSGANFFCVAPGKVLGYARNNYTVEAMNNAGFEIIRANDVISNKVDLSKYEKYMITIEGSELPRGGGGARCMTMPINRDAVEW</sequence>
<evidence type="ECO:0000256" key="2">
    <source>
        <dbReference type="ARBA" id="ARBA00010206"/>
    </source>
</evidence>
<protein>
    <recommendedName>
        <fullName evidence="3">arginine deiminase</fullName>
        <ecNumber evidence="3">3.5.3.6</ecNumber>
    </recommendedName>
</protein>
<keyword evidence="4 7" id="KW-0378">Hydrolase</keyword>
<evidence type="ECO:0000313" key="8">
    <source>
        <dbReference type="Proteomes" id="UP000546007"/>
    </source>
</evidence>
<reference evidence="7 8" key="1">
    <citation type="submission" date="2020-08" db="EMBL/GenBank/DDBJ databases">
        <title>Genomic Encyclopedia of Type Strains, Phase IV (KMG-IV): sequencing the most valuable type-strain genomes for metagenomic binning, comparative biology and taxonomic classification.</title>
        <authorList>
            <person name="Goeker M."/>
        </authorList>
    </citation>
    <scope>NUCLEOTIDE SEQUENCE [LARGE SCALE GENOMIC DNA]</scope>
    <source>
        <strain evidence="7 8">DSM 105721</strain>
    </source>
</reference>
<dbReference type="PANTHER" id="PTHR47271">
    <property type="entry name" value="ARGININE DEIMINASE"/>
    <property type="match status" value="1"/>
</dbReference>
<dbReference type="EMBL" id="JACIES010000008">
    <property type="protein sequence ID" value="MBB4027247.1"/>
    <property type="molecule type" value="Genomic_DNA"/>
</dbReference>
<dbReference type="Gene3D" id="3.75.10.10">
    <property type="entry name" value="L-arginine/glycine Amidinotransferase, Chain A"/>
    <property type="match status" value="1"/>
</dbReference>
<dbReference type="SUPFAM" id="SSF55909">
    <property type="entry name" value="Pentein"/>
    <property type="match status" value="1"/>
</dbReference>
<evidence type="ECO:0000256" key="3">
    <source>
        <dbReference type="ARBA" id="ARBA00012171"/>
    </source>
</evidence>
<dbReference type="EC" id="3.5.3.6" evidence="3"/>
<evidence type="ECO:0000256" key="6">
    <source>
        <dbReference type="PIRSR" id="PIRSR006356-1"/>
    </source>
</evidence>